<keyword evidence="4" id="KW-0677">Repeat</keyword>
<name>A0A7C8YVP9_OPUST</name>
<dbReference type="EMBL" id="GISG01063524">
    <property type="protein sequence ID" value="MBA4627760.1"/>
    <property type="molecule type" value="Transcribed_RNA"/>
</dbReference>
<protein>
    <recommendedName>
        <fullName evidence="7">CTLH domain-containing protein</fullName>
    </recommendedName>
</protein>
<evidence type="ECO:0000256" key="3">
    <source>
        <dbReference type="ARBA" id="ARBA00022574"/>
    </source>
</evidence>
<proteinExistence type="predicted"/>
<feature type="repeat" description="WD" evidence="6">
    <location>
        <begin position="285"/>
        <end position="326"/>
    </location>
</feature>
<dbReference type="Pfam" id="PF23627">
    <property type="entry name" value="LisH_WDR26"/>
    <property type="match status" value="1"/>
</dbReference>
<dbReference type="AlphaFoldDB" id="A0A7C8YVP9"/>
<organism evidence="8">
    <name type="scientific">Opuntia streptacantha</name>
    <name type="common">Prickly pear cactus</name>
    <name type="synonym">Opuntia cardona</name>
    <dbReference type="NCBI Taxonomy" id="393608"/>
    <lineage>
        <taxon>Eukaryota</taxon>
        <taxon>Viridiplantae</taxon>
        <taxon>Streptophyta</taxon>
        <taxon>Embryophyta</taxon>
        <taxon>Tracheophyta</taxon>
        <taxon>Spermatophyta</taxon>
        <taxon>Magnoliopsida</taxon>
        <taxon>eudicotyledons</taxon>
        <taxon>Gunneridae</taxon>
        <taxon>Pentapetalae</taxon>
        <taxon>Caryophyllales</taxon>
        <taxon>Cactineae</taxon>
        <taxon>Cactaceae</taxon>
        <taxon>Opuntioideae</taxon>
        <taxon>Opuntia</taxon>
    </lineage>
</organism>
<evidence type="ECO:0000256" key="1">
    <source>
        <dbReference type="ARBA" id="ARBA00004496"/>
    </source>
</evidence>
<dbReference type="SMART" id="SM00668">
    <property type="entry name" value="CTLH"/>
    <property type="match status" value="1"/>
</dbReference>
<evidence type="ECO:0000313" key="8">
    <source>
        <dbReference type="EMBL" id="MBA4627759.1"/>
    </source>
</evidence>
<dbReference type="GO" id="GO:0005737">
    <property type="term" value="C:cytoplasm"/>
    <property type="evidence" value="ECO:0007669"/>
    <property type="project" value="UniProtKB-SubCell"/>
</dbReference>
<dbReference type="PROSITE" id="PS50294">
    <property type="entry name" value="WD_REPEATS_REGION"/>
    <property type="match status" value="3"/>
</dbReference>
<feature type="domain" description="CTLH" evidence="7">
    <location>
        <begin position="85"/>
        <end position="131"/>
    </location>
</feature>
<dbReference type="SMART" id="SM00320">
    <property type="entry name" value="WD40"/>
    <property type="match status" value="7"/>
</dbReference>
<dbReference type="PANTHER" id="PTHR22838:SF23">
    <property type="entry name" value="WD REPEAT-CONTAINING PROTEIN WDS HOMOLOG"/>
    <property type="match status" value="1"/>
</dbReference>
<dbReference type="InterPro" id="IPR051350">
    <property type="entry name" value="WD_repeat-ST_regulator"/>
</dbReference>
<evidence type="ECO:0000256" key="6">
    <source>
        <dbReference type="PROSITE-ProRule" id="PRU00221"/>
    </source>
</evidence>
<dbReference type="EMBL" id="GISG01063523">
    <property type="protein sequence ID" value="MBA4627759.1"/>
    <property type="molecule type" value="Transcribed_RNA"/>
</dbReference>
<reference evidence="8" key="1">
    <citation type="journal article" date="2013" name="J. Plant Res.">
        <title>Effect of fungi and light on seed germination of three Opuntia species from semiarid lands of central Mexico.</title>
        <authorList>
            <person name="Delgado-Sanchez P."/>
            <person name="Jimenez-Bremont J.F."/>
            <person name="Guerrero-Gonzalez Mde L."/>
            <person name="Flores J."/>
        </authorList>
    </citation>
    <scope>NUCLEOTIDE SEQUENCE</scope>
    <source>
        <tissue evidence="8">Cladode</tissue>
    </source>
</reference>
<dbReference type="PROSITE" id="PS50897">
    <property type="entry name" value="CTLH"/>
    <property type="match status" value="1"/>
</dbReference>
<dbReference type="InterPro" id="IPR015943">
    <property type="entry name" value="WD40/YVTN_repeat-like_dom_sf"/>
</dbReference>
<dbReference type="InterPro" id="IPR036322">
    <property type="entry name" value="WD40_repeat_dom_sf"/>
</dbReference>
<feature type="repeat" description="WD" evidence="6">
    <location>
        <begin position="240"/>
        <end position="273"/>
    </location>
</feature>
<keyword evidence="2" id="KW-0963">Cytoplasm</keyword>
<dbReference type="InterPro" id="IPR001680">
    <property type="entry name" value="WD40_rpt"/>
</dbReference>
<dbReference type="CDD" id="cd00200">
    <property type="entry name" value="WD40"/>
    <property type="match status" value="1"/>
</dbReference>
<dbReference type="InterPro" id="IPR006594">
    <property type="entry name" value="LisH"/>
</dbReference>
<dbReference type="PROSITE" id="PS50082">
    <property type="entry name" value="WD_REPEATS_2"/>
    <property type="match status" value="3"/>
</dbReference>
<dbReference type="InterPro" id="IPR006595">
    <property type="entry name" value="CTLH_C"/>
</dbReference>
<accession>A0A7C8YVP9</accession>
<feature type="repeat" description="WD" evidence="6">
    <location>
        <begin position="499"/>
        <end position="531"/>
    </location>
</feature>
<evidence type="ECO:0000256" key="2">
    <source>
        <dbReference type="ARBA" id="ARBA00022490"/>
    </source>
</evidence>
<evidence type="ECO:0000259" key="7">
    <source>
        <dbReference type="PROSITE" id="PS50897"/>
    </source>
</evidence>
<dbReference type="FunFam" id="2.130.10.10:FF:000087">
    <property type="entry name" value="WD repeat-containing protein 26 homolog"/>
    <property type="match status" value="1"/>
</dbReference>
<dbReference type="PANTHER" id="PTHR22838">
    <property type="entry name" value="WD REPEAT PROTEIN 26-RELATED"/>
    <property type="match status" value="1"/>
</dbReference>
<dbReference type="Pfam" id="PF00400">
    <property type="entry name" value="WD40"/>
    <property type="match status" value="5"/>
</dbReference>
<dbReference type="PROSITE" id="PS50896">
    <property type="entry name" value="LISH"/>
    <property type="match status" value="1"/>
</dbReference>
<dbReference type="SUPFAM" id="SSF50978">
    <property type="entry name" value="WD40 repeat-like"/>
    <property type="match status" value="1"/>
</dbReference>
<sequence length="557" mass="62476">MVVSECRREESSLKRRKLWEEPMTMEKGSSSAYIGPMGLIKRHEFVRVIIQCLSSLGFHKSAFCLESESGICYKSKDFEVLEPEILNGNWEDCIKCLSGIKGLTDETRSSALFLILQQCLLEFLSHGDVSTALAFLQKQVSALKMETDKIRILAFNMLFKGSGEINSSISELRKKLLGELEKLLPPPVVLPERRLEHLVGTAVVSQIDSCVYHNSPGPVSLYEDHCCGRDQIPTDTVQILAAHQNEVWFVQFSYSGEYLASASSDCTAIIWKVLPDGGFTIKHTLQSHQNPVSFVAWSPDDTMLLTCGNVEVVKLWDVETGTCKRTFGDHGFTVSSCAWFPDSKRIVCGSSDPEKGICMWDCEGNELKAWRGMRMRKVLDLAVTSDGTHLISVFSDKEIRILNVLTNSEHIISEEHSITSLSVSADGNFFIVNLNSQEIHMWDVVGKWKKPLKYTGHKQHKYVIRSCFGGFNSAFIASGSENSEVYIWNRQRSKPLEVLSGHSMTVNCVSWNPRNPQMLASASDDHTVRIWGPVGTIISKEETIPNPCIMHFPLCTY</sequence>
<comment type="subunit">
    <text evidence="5">Interacts with RANBPM.</text>
</comment>
<reference evidence="8" key="2">
    <citation type="submission" date="2020-07" db="EMBL/GenBank/DDBJ databases">
        <authorList>
            <person name="Vera ALvarez R."/>
            <person name="Arias-Moreno D.M."/>
            <person name="Jimenez-Jacinto V."/>
            <person name="Jimenez-Bremont J.F."/>
            <person name="Swaminathan K."/>
            <person name="Moose S.P."/>
            <person name="Guerrero-Gonzalez M.L."/>
            <person name="Marino-Ramirez L."/>
            <person name="Landsman D."/>
            <person name="Rodriguez-Kessler M."/>
            <person name="Delgado-Sanchez P."/>
        </authorList>
    </citation>
    <scope>NUCLEOTIDE SEQUENCE</scope>
    <source>
        <tissue evidence="8">Cladode</tissue>
    </source>
</reference>
<evidence type="ECO:0000256" key="4">
    <source>
        <dbReference type="ARBA" id="ARBA00022737"/>
    </source>
</evidence>
<evidence type="ECO:0000256" key="5">
    <source>
        <dbReference type="ARBA" id="ARBA00065067"/>
    </source>
</evidence>
<keyword evidence="3 6" id="KW-0853">WD repeat</keyword>
<comment type="subcellular location">
    <subcellularLocation>
        <location evidence="1">Cytoplasm</location>
    </subcellularLocation>
</comment>
<dbReference type="Gene3D" id="2.130.10.10">
    <property type="entry name" value="YVTN repeat-like/Quinoprotein amine dehydrogenase"/>
    <property type="match status" value="1"/>
</dbReference>